<feature type="transmembrane region" description="Helical" evidence="1">
    <location>
        <begin position="94"/>
        <end position="112"/>
    </location>
</feature>
<organism evidence="2 3">
    <name type="scientific">Drosophila suzukii</name>
    <name type="common">Spotted-wing drosophila fruit fly</name>
    <dbReference type="NCBI Taxonomy" id="28584"/>
    <lineage>
        <taxon>Eukaryota</taxon>
        <taxon>Metazoa</taxon>
        <taxon>Ecdysozoa</taxon>
        <taxon>Arthropoda</taxon>
        <taxon>Hexapoda</taxon>
        <taxon>Insecta</taxon>
        <taxon>Pterygota</taxon>
        <taxon>Neoptera</taxon>
        <taxon>Endopterygota</taxon>
        <taxon>Diptera</taxon>
        <taxon>Brachycera</taxon>
        <taxon>Muscomorpha</taxon>
        <taxon>Ephydroidea</taxon>
        <taxon>Drosophilidae</taxon>
        <taxon>Drosophila</taxon>
        <taxon>Sophophora</taxon>
    </lineage>
</organism>
<feature type="transmembrane region" description="Helical" evidence="1">
    <location>
        <begin position="119"/>
        <end position="138"/>
    </location>
</feature>
<keyword evidence="1" id="KW-0812">Transmembrane</keyword>
<keyword evidence="1" id="KW-1133">Transmembrane helix</keyword>
<dbReference type="GeneID" id="108017948"/>
<proteinExistence type="predicted"/>
<evidence type="ECO:0000313" key="3">
    <source>
        <dbReference type="RefSeq" id="XP_016940667.3"/>
    </source>
</evidence>
<accession>A0AB39ZPY3</accession>
<evidence type="ECO:0000256" key="1">
    <source>
        <dbReference type="SAM" id="Phobius"/>
    </source>
</evidence>
<dbReference type="Proteomes" id="UP001652628">
    <property type="component" value="Chromosome 2R"/>
</dbReference>
<keyword evidence="2" id="KW-1185">Reference proteome</keyword>
<feature type="transmembrane region" description="Helical" evidence="1">
    <location>
        <begin position="150"/>
        <end position="171"/>
    </location>
</feature>
<gene>
    <name evidence="3" type="primary">LOC108017948</name>
</gene>
<protein>
    <submittedName>
        <fullName evidence="3">Uncharacterized protein</fullName>
    </submittedName>
</protein>
<dbReference type="AlphaFoldDB" id="A0AB39ZPY3"/>
<name>A0AB39ZPY3_DROSZ</name>
<dbReference type="RefSeq" id="XP_016940667.3">
    <property type="nucleotide sequence ID" value="XM_017085178.3"/>
</dbReference>
<sequence length="194" mass="22746">MSSTEIYIRWQTIVRKLKNFPRLKTFFYFFELETGCRIIALFETLVSVMQICSIYHLANQSRPSVILPDPFWITKIERDGIINRMFLYHTNHHFLMALCLVTVLNSMLLLIGCKWGQQVCLFLWIYITVFTTLMTTINNTIRNLTFMQCLLIFPTFTLEAYFGVVVASLICKYHEKPKECNGDIEVLSSESEEL</sequence>
<keyword evidence="1" id="KW-0472">Membrane</keyword>
<evidence type="ECO:0000313" key="2">
    <source>
        <dbReference type="Proteomes" id="UP001652628"/>
    </source>
</evidence>
<reference evidence="3" key="1">
    <citation type="submission" date="2025-08" db="UniProtKB">
        <authorList>
            <consortium name="RefSeq"/>
        </authorList>
    </citation>
    <scope>IDENTIFICATION</scope>
</reference>